<dbReference type="EMBL" id="CYZK01000011">
    <property type="protein sequence ID" value="CUO33327.1"/>
    <property type="molecule type" value="Genomic_DNA"/>
</dbReference>
<evidence type="ECO:0000256" key="1">
    <source>
        <dbReference type="SAM" id="Phobius"/>
    </source>
</evidence>
<dbReference type="Proteomes" id="UP001145109">
    <property type="component" value="Unassembled WGS sequence"/>
</dbReference>
<keyword evidence="1" id="KW-0472">Membrane</keyword>
<reference evidence="4" key="2">
    <citation type="submission" date="2022-09" db="EMBL/GenBank/DDBJ databases">
        <title>Draft genome sequence of Coprococcus comes strain 31264.</title>
        <authorList>
            <person name="Atsushi H."/>
            <person name="Moriya O."/>
            <person name="Mitsuo S."/>
        </authorList>
    </citation>
    <scope>NUCLEOTIDE SEQUENCE</scope>
    <source>
        <strain evidence="4">JCM 31264</strain>
    </source>
</reference>
<dbReference type="Proteomes" id="UP000095727">
    <property type="component" value="Unassembled WGS sequence"/>
</dbReference>
<keyword evidence="1" id="KW-1133">Transmembrane helix</keyword>
<organism evidence="2 6">
    <name type="scientific">Coprococcus comes</name>
    <dbReference type="NCBI Taxonomy" id="410072"/>
    <lineage>
        <taxon>Bacteria</taxon>
        <taxon>Bacillati</taxon>
        <taxon>Bacillota</taxon>
        <taxon>Clostridia</taxon>
        <taxon>Lachnospirales</taxon>
        <taxon>Lachnospiraceae</taxon>
        <taxon>Coprococcus</taxon>
    </lineage>
</organism>
<reference evidence="5 6" key="1">
    <citation type="submission" date="2015-09" db="EMBL/GenBank/DDBJ databases">
        <authorList>
            <consortium name="Pathogen Informatics"/>
        </authorList>
    </citation>
    <scope>NUCLEOTIDE SEQUENCE [LARGE SCALE GENOMIC DNA]</scope>
    <source>
        <strain evidence="3 5">2789STDY5834866</strain>
        <strain evidence="2 6">2789STDY5834962</strain>
    </source>
</reference>
<name>A0A174K8X0_9FIRM</name>
<dbReference type="STRING" id="410072.ERS852525_00597"/>
<evidence type="ECO:0000313" key="2">
    <source>
        <dbReference type="EMBL" id="CUN09592.1"/>
    </source>
</evidence>
<dbReference type="AlphaFoldDB" id="A0A174K8X0"/>
<sequence length="49" mass="5410">MTLICCIMGMYNKNPFTFAMNVITPVVLTALGIIMLKLAECERAKESGK</sequence>
<proteinExistence type="predicted"/>
<dbReference type="PaxDb" id="410072-ERS852525_00597"/>
<evidence type="ECO:0000313" key="5">
    <source>
        <dbReference type="Proteomes" id="UP000095362"/>
    </source>
</evidence>
<dbReference type="Proteomes" id="UP000095362">
    <property type="component" value="Unassembled WGS sequence"/>
</dbReference>
<evidence type="ECO:0000313" key="3">
    <source>
        <dbReference type="EMBL" id="CUO33327.1"/>
    </source>
</evidence>
<protein>
    <submittedName>
        <fullName evidence="2">Uncharacterized protein</fullName>
    </submittedName>
</protein>
<dbReference type="EMBL" id="CYXR01000023">
    <property type="protein sequence ID" value="CUN09592.1"/>
    <property type="molecule type" value="Genomic_DNA"/>
</dbReference>
<dbReference type="GeneID" id="92824163"/>
<reference evidence="4" key="3">
    <citation type="submission" date="2022-11" db="EMBL/GenBank/DDBJ databases">
        <title>Draft genome sequence of Coprococcus comes strain 31264.</title>
        <authorList>
            <person name="Hisatomi A."/>
            <person name="Ohkuma M."/>
            <person name="Sakamoto M."/>
        </authorList>
    </citation>
    <scope>NUCLEOTIDE SEQUENCE</scope>
    <source>
        <strain evidence="4">JCM 31264</strain>
    </source>
</reference>
<gene>
    <name evidence="4" type="ORF">comes_07220</name>
    <name evidence="3" type="ORF">ERS852481_01845</name>
    <name evidence="2" type="ORF">ERS852574_02665</name>
</gene>
<dbReference type="RefSeq" id="WP_022220746.1">
    <property type="nucleotide sequence ID" value="NZ_BSCI01000003.1"/>
</dbReference>
<keyword evidence="1" id="KW-0812">Transmembrane</keyword>
<feature type="transmembrane region" description="Helical" evidence="1">
    <location>
        <begin position="18"/>
        <end position="39"/>
    </location>
</feature>
<evidence type="ECO:0000313" key="4">
    <source>
        <dbReference type="EMBL" id="GLG86177.1"/>
    </source>
</evidence>
<dbReference type="EMBL" id="BSCI01000003">
    <property type="protein sequence ID" value="GLG86177.1"/>
    <property type="molecule type" value="Genomic_DNA"/>
</dbReference>
<accession>A0A174K8X0</accession>
<evidence type="ECO:0000313" key="6">
    <source>
        <dbReference type="Proteomes" id="UP000095727"/>
    </source>
</evidence>